<comment type="caution">
    <text evidence="3">The sequence shown here is derived from an EMBL/GenBank/DDBJ whole genome shotgun (WGS) entry which is preliminary data.</text>
</comment>
<dbReference type="GO" id="GO:0006631">
    <property type="term" value="P:fatty acid metabolic process"/>
    <property type="evidence" value="ECO:0007669"/>
    <property type="project" value="TreeGrafter"/>
</dbReference>
<feature type="domain" description="AMP-binding enzyme C-terminal" evidence="2">
    <location>
        <begin position="311"/>
        <end position="394"/>
    </location>
</feature>
<dbReference type="Proteomes" id="UP000285278">
    <property type="component" value="Unassembled WGS sequence"/>
</dbReference>
<feature type="domain" description="AMP-dependent synthetase/ligase" evidence="1">
    <location>
        <begin position="63"/>
        <end position="262"/>
    </location>
</feature>
<evidence type="ECO:0000313" key="3">
    <source>
        <dbReference type="EMBL" id="RIX33404.1"/>
    </source>
</evidence>
<sequence length="420" mass="43835">MLLRPQVFSASAYPEALSALHDLLADRTALLPLPSDWRTTHPDLPALMQADDPSAPIAPGSIVVSTSGSTGTPKGAILTTSQLDASNAGTFATIDALTGGRPGPWLLALPLHHIAGIQVMVRSLRTGFPPLLASHLSSGTAFTVEGFLQDVSTLTAEHPGEDLYTSLVPTQLERLATDPRAVAALAQFTAILVGGAATRPSLLEELRACGVALITTYGSSETAGGAVYNGHPIPGATVRIDSPDDRGAGLVTITGPMVAEGYRNLPGHPAFPAPGTFATSDIGFFSDATLRILGRADGAVNSGGYKILPEEVERALADHIRGITAAAAVGVDDRELGQAIWAAVEFTPESTPGADLPLEITNIVRDTLRGHVPKHLNPRRVWAVGELPRIGPGKVDRRAVATLLRDLGRDTSRTERTSGA</sequence>
<dbReference type="PANTHER" id="PTHR43201">
    <property type="entry name" value="ACYL-COA SYNTHETASE"/>
    <property type="match status" value="1"/>
</dbReference>
<dbReference type="InterPro" id="IPR025110">
    <property type="entry name" value="AMP-bd_C"/>
</dbReference>
<dbReference type="STRING" id="1451189.CFAL_10475"/>
<dbReference type="InterPro" id="IPR045851">
    <property type="entry name" value="AMP-bd_C_sf"/>
</dbReference>
<dbReference type="InterPro" id="IPR042099">
    <property type="entry name" value="ANL_N_sf"/>
</dbReference>
<evidence type="ECO:0000259" key="2">
    <source>
        <dbReference type="Pfam" id="PF13193"/>
    </source>
</evidence>
<keyword evidence="3" id="KW-0436">Ligase</keyword>
<dbReference type="GO" id="GO:0031956">
    <property type="term" value="F:medium-chain fatty acid-CoA ligase activity"/>
    <property type="evidence" value="ECO:0007669"/>
    <property type="project" value="TreeGrafter"/>
</dbReference>
<evidence type="ECO:0000313" key="4">
    <source>
        <dbReference type="Proteomes" id="UP000285278"/>
    </source>
</evidence>
<dbReference type="SUPFAM" id="SSF56801">
    <property type="entry name" value="Acetyl-CoA synthetase-like"/>
    <property type="match status" value="1"/>
</dbReference>
<accession>A0A418Q4T7</accession>
<organism evidence="3 4">
    <name type="scientific">Corynebacterium falsenii</name>
    <dbReference type="NCBI Taxonomy" id="108486"/>
    <lineage>
        <taxon>Bacteria</taxon>
        <taxon>Bacillati</taxon>
        <taxon>Actinomycetota</taxon>
        <taxon>Actinomycetes</taxon>
        <taxon>Mycobacteriales</taxon>
        <taxon>Corynebacteriaceae</taxon>
        <taxon>Corynebacterium</taxon>
    </lineage>
</organism>
<name>A0A418Q4T7_9CORY</name>
<evidence type="ECO:0000259" key="1">
    <source>
        <dbReference type="Pfam" id="PF00501"/>
    </source>
</evidence>
<dbReference type="EMBL" id="QXJK01000016">
    <property type="protein sequence ID" value="RIX33404.1"/>
    <property type="molecule type" value="Genomic_DNA"/>
</dbReference>
<protein>
    <submittedName>
        <fullName evidence="3">O-succinylbenzoic acid--CoA ligase</fullName>
    </submittedName>
</protein>
<gene>
    <name evidence="3" type="ORF">D3M95_10645</name>
</gene>
<dbReference type="OrthoDB" id="9803968at2"/>
<dbReference type="AlphaFoldDB" id="A0A418Q4T7"/>
<dbReference type="Pfam" id="PF13193">
    <property type="entry name" value="AMP-binding_C"/>
    <property type="match status" value="1"/>
</dbReference>
<dbReference type="Gene3D" id="3.30.300.30">
    <property type="match status" value="1"/>
</dbReference>
<keyword evidence="4" id="KW-1185">Reference proteome</keyword>
<dbReference type="Pfam" id="PF00501">
    <property type="entry name" value="AMP-binding"/>
    <property type="match status" value="1"/>
</dbReference>
<reference evidence="3 4" key="1">
    <citation type="submission" date="2018-09" db="EMBL/GenBank/DDBJ databases">
        <title>Optimization and identification of Corynebacterium falsenii FN1-14 from fish paste.</title>
        <authorList>
            <person name="Daroonpunt R."/>
            <person name="Tanasupawat S."/>
        </authorList>
    </citation>
    <scope>NUCLEOTIDE SEQUENCE [LARGE SCALE GENOMIC DNA]</scope>
    <source>
        <strain evidence="3 4">FN1-14</strain>
    </source>
</reference>
<dbReference type="Gene3D" id="3.40.50.12780">
    <property type="entry name" value="N-terminal domain of ligase-like"/>
    <property type="match status" value="1"/>
</dbReference>
<dbReference type="PANTHER" id="PTHR43201:SF32">
    <property type="entry name" value="2-SUCCINYLBENZOATE--COA LIGASE, CHLOROPLASTIC_PEROXISOMAL"/>
    <property type="match status" value="1"/>
</dbReference>
<proteinExistence type="predicted"/>
<dbReference type="RefSeq" id="WP_119665315.1">
    <property type="nucleotide sequence ID" value="NZ_QXJK01000016.1"/>
</dbReference>
<dbReference type="InterPro" id="IPR000873">
    <property type="entry name" value="AMP-dep_synth/lig_dom"/>
</dbReference>